<dbReference type="PROSITE" id="PS50943">
    <property type="entry name" value="HTH_CROC1"/>
    <property type="match status" value="1"/>
</dbReference>
<geneLocation type="plasmid" evidence="3 4">
    <name>pCKL555A</name>
</geneLocation>
<accession>A5F9M4</accession>
<dbReference type="Pfam" id="PF01381">
    <property type="entry name" value="HTH_3"/>
    <property type="match status" value="1"/>
</dbReference>
<dbReference type="HOGENOM" id="CLU_2536686_0_0_9"/>
<name>A5F9M4_CLOK5</name>
<dbReference type="InterPro" id="IPR010982">
    <property type="entry name" value="Lambda_DNA-bd_dom_sf"/>
</dbReference>
<organism evidence="3 4">
    <name type="scientific">Clostridium kluyveri (strain ATCC 8527 / DSM 555 / NBRC 12016 / NCIMB 10680 / K1)</name>
    <dbReference type="NCBI Taxonomy" id="431943"/>
    <lineage>
        <taxon>Bacteria</taxon>
        <taxon>Bacillati</taxon>
        <taxon>Bacillota</taxon>
        <taxon>Clostridia</taxon>
        <taxon>Eubacteriales</taxon>
        <taxon>Clostridiaceae</taxon>
        <taxon>Clostridium</taxon>
    </lineage>
</organism>
<dbReference type="SUPFAM" id="SSF47413">
    <property type="entry name" value="lambda repressor-like DNA-binding domains"/>
    <property type="match status" value="1"/>
</dbReference>
<dbReference type="AlphaFoldDB" id="A5F9M4"/>
<dbReference type="EMBL" id="CP000674">
    <property type="protein sequence ID" value="ABQ23631.1"/>
    <property type="molecule type" value="Genomic_DNA"/>
</dbReference>
<keyword evidence="3" id="KW-0614">Plasmid</keyword>
<sequence>MELIIRYYRIRQGLTVKQLANSTGYTPGYINMLENNSRNPSLGTLEIIGSHLEICPKFLIVNCLSIRCDTCCYNPKNRFLFLE</sequence>
<dbReference type="GO" id="GO:0005829">
    <property type="term" value="C:cytosol"/>
    <property type="evidence" value="ECO:0007669"/>
    <property type="project" value="TreeGrafter"/>
</dbReference>
<evidence type="ECO:0000259" key="2">
    <source>
        <dbReference type="PROSITE" id="PS50943"/>
    </source>
</evidence>
<dbReference type="Gene3D" id="1.10.260.40">
    <property type="entry name" value="lambda repressor-like DNA-binding domains"/>
    <property type="match status" value="1"/>
</dbReference>
<evidence type="ECO:0000256" key="1">
    <source>
        <dbReference type="ARBA" id="ARBA00023125"/>
    </source>
</evidence>
<keyword evidence="4" id="KW-1185">Reference proteome</keyword>
<evidence type="ECO:0000313" key="4">
    <source>
        <dbReference type="Proteomes" id="UP000002411"/>
    </source>
</evidence>
<dbReference type="GO" id="GO:0003677">
    <property type="term" value="F:DNA binding"/>
    <property type="evidence" value="ECO:0007669"/>
    <property type="project" value="UniProtKB-KW"/>
</dbReference>
<dbReference type="GO" id="GO:0003700">
    <property type="term" value="F:DNA-binding transcription factor activity"/>
    <property type="evidence" value="ECO:0007669"/>
    <property type="project" value="TreeGrafter"/>
</dbReference>
<feature type="domain" description="HTH cro/C1-type" evidence="2">
    <location>
        <begin position="5"/>
        <end position="59"/>
    </location>
</feature>
<keyword evidence="1" id="KW-0238">DNA-binding</keyword>
<dbReference type="SMART" id="SM00530">
    <property type="entry name" value="HTH_XRE"/>
    <property type="match status" value="1"/>
</dbReference>
<dbReference type="PANTHER" id="PTHR46797:SF2">
    <property type="entry name" value="TRANSCRIPTIONAL REGULATOR"/>
    <property type="match status" value="1"/>
</dbReference>
<dbReference type="RefSeq" id="WP_011930378.1">
    <property type="nucleotide sequence ID" value="NC_009466.1"/>
</dbReference>
<dbReference type="KEGG" id="ckl:CKL_4032"/>
<dbReference type="PANTHER" id="PTHR46797">
    <property type="entry name" value="HTH-TYPE TRANSCRIPTIONAL REGULATOR"/>
    <property type="match status" value="1"/>
</dbReference>
<dbReference type="CDD" id="cd00093">
    <property type="entry name" value="HTH_XRE"/>
    <property type="match status" value="1"/>
</dbReference>
<dbReference type="Proteomes" id="UP000002411">
    <property type="component" value="Plasmid pCKL555A"/>
</dbReference>
<dbReference type="InterPro" id="IPR001387">
    <property type="entry name" value="Cro/C1-type_HTH"/>
</dbReference>
<gene>
    <name evidence="3" type="ordered locus">CKL_4032</name>
</gene>
<dbReference type="InterPro" id="IPR050807">
    <property type="entry name" value="TransReg_Diox_bact_type"/>
</dbReference>
<protein>
    <submittedName>
        <fullName evidence="3">Transcriptional regulator</fullName>
    </submittedName>
</protein>
<evidence type="ECO:0000313" key="3">
    <source>
        <dbReference type="EMBL" id="ABQ23631.1"/>
    </source>
</evidence>
<proteinExistence type="predicted"/>
<reference evidence="3 4" key="1">
    <citation type="journal article" date="2008" name="Proc. Natl. Acad. Sci. U.S.A.">
        <title>The genome of Clostridium kluyveri, a strict anaerobe with unique metabolic features.</title>
        <authorList>
            <person name="Seedorf H."/>
            <person name="Fricke W.F."/>
            <person name="Veith B."/>
            <person name="Brueggemann H."/>
            <person name="Liesegang H."/>
            <person name="Strittmatter A."/>
            <person name="Miethke M."/>
            <person name="Buckel W."/>
            <person name="Hinderberger J."/>
            <person name="Li F."/>
            <person name="Hagemeier C."/>
            <person name="Thauer R.K."/>
            <person name="Gottschalk G."/>
        </authorList>
    </citation>
    <scope>NUCLEOTIDE SEQUENCE [LARGE SCALE GENOMIC DNA]</scope>
    <source>
        <strain evidence="4">ATCC 8527 / DSM 555 / NCIMB 10680</strain>
        <plasmid evidence="3 4">pCKL555A</plasmid>
    </source>
</reference>